<dbReference type="EMBL" id="CM037619">
    <property type="protein sequence ID" value="KAH8008429.1"/>
    <property type="molecule type" value="Genomic_DNA"/>
</dbReference>
<organism evidence="1 2">
    <name type="scientific">Sphaerodactylus townsendi</name>
    <dbReference type="NCBI Taxonomy" id="933632"/>
    <lineage>
        <taxon>Eukaryota</taxon>
        <taxon>Metazoa</taxon>
        <taxon>Chordata</taxon>
        <taxon>Craniata</taxon>
        <taxon>Vertebrata</taxon>
        <taxon>Euteleostomi</taxon>
        <taxon>Lepidosauria</taxon>
        <taxon>Squamata</taxon>
        <taxon>Bifurcata</taxon>
        <taxon>Gekkota</taxon>
        <taxon>Sphaerodactylidae</taxon>
        <taxon>Sphaerodactylus</taxon>
    </lineage>
</organism>
<reference evidence="1" key="1">
    <citation type="submission" date="2021-08" db="EMBL/GenBank/DDBJ databases">
        <title>The first chromosome-level gecko genome reveals the dynamic sex chromosomes of Neotropical dwarf geckos (Sphaerodactylidae: Sphaerodactylus).</title>
        <authorList>
            <person name="Pinto B.J."/>
            <person name="Keating S.E."/>
            <person name="Gamble T."/>
        </authorList>
    </citation>
    <scope>NUCLEOTIDE SEQUENCE</scope>
    <source>
        <strain evidence="1">TG3544</strain>
    </source>
</reference>
<name>A0ACB8FTP0_9SAUR</name>
<evidence type="ECO:0000313" key="1">
    <source>
        <dbReference type="EMBL" id="KAH8008429.1"/>
    </source>
</evidence>
<accession>A0ACB8FTP0</accession>
<keyword evidence="2" id="KW-1185">Reference proteome</keyword>
<comment type="caution">
    <text evidence="1">The sequence shown here is derived from an EMBL/GenBank/DDBJ whole genome shotgun (WGS) entry which is preliminary data.</text>
</comment>
<gene>
    <name evidence="1" type="ORF">K3G42_029557</name>
</gene>
<dbReference type="Proteomes" id="UP000827872">
    <property type="component" value="Linkage Group LG06"/>
</dbReference>
<evidence type="ECO:0000313" key="2">
    <source>
        <dbReference type="Proteomes" id="UP000827872"/>
    </source>
</evidence>
<proteinExistence type="predicted"/>
<sequence length="124" mass="13417">MSAVYPSRNGAASGRQEKLPTPGLFCKRSQAAYSFHAISFFSQDLFFASMNSSGLPRGAKEMKSEGQIAADVLVGLSLRSVGAINNPDSPPAKIIPRQELYLRDPGQGRYLGCLKKLPWQSKVG</sequence>
<protein>
    <submittedName>
        <fullName evidence="1">Uncharacterized protein</fullName>
    </submittedName>
</protein>